<dbReference type="Proteomes" id="UP000257109">
    <property type="component" value="Unassembled WGS sequence"/>
</dbReference>
<dbReference type="EMBL" id="QJKJ01000823">
    <property type="protein sequence ID" value="RDY10540.1"/>
    <property type="molecule type" value="Genomic_DNA"/>
</dbReference>
<evidence type="ECO:0000313" key="3">
    <source>
        <dbReference type="Proteomes" id="UP000257109"/>
    </source>
</evidence>
<dbReference type="InterPro" id="IPR041588">
    <property type="entry name" value="Integrase_H2C2"/>
</dbReference>
<evidence type="ECO:0000313" key="2">
    <source>
        <dbReference type="EMBL" id="RDY10540.1"/>
    </source>
</evidence>
<organism evidence="2 3">
    <name type="scientific">Mucuna pruriens</name>
    <name type="common">Velvet bean</name>
    <name type="synonym">Dolichos pruriens</name>
    <dbReference type="NCBI Taxonomy" id="157652"/>
    <lineage>
        <taxon>Eukaryota</taxon>
        <taxon>Viridiplantae</taxon>
        <taxon>Streptophyta</taxon>
        <taxon>Embryophyta</taxon>
        <taxon>Tracheophyta</taxon>
        <taxon>Spermatophyta</taxon>
        <taxon>Magnoliopsida</taxon>
        <taxon>eudicotyledons</taxon>
        <taxon>Gunneridae</taxon>
        <taxon>Pentapetalae</taxon>
        <taxon>rosids</taxon>
        <taxon>fabids</taxon>
        <taxon>Fabales</taxon>
        <taxon>Fabaceae</taxon>
        <taxon>Papilionoideae</taxon>
        <taxon>50 kb inversion clade</taxon>
        <taxon>NPAAA clade</taxon>
        <taxon>indigoferoid/millettioid clade</taxon>
        <taxon>Phaseoleae</taxon>
        <taxon>Mucuna</taxon>
    </lineage>
</organism>
<dbReference type="AlphaFoldDB" id="A0A371I672"/>
<comment type="caution">
    <text evidence="2">The sequence shown here is derived from an EMBL/GenBank/DDBJ whole genome shotgun (WGS) entry which is preliminary data.</text>
</comment>
<reference evidence="2" key="1">
    <citation type="submission" date="2018-05" db="EMBL/GenBank/DDBJ databases">
        <title>Draft genome of Mucuna pruriens seed.</title>
        <authorList>
            <person name="Nnadi N.E."/>
            <person name="Vos R."/>
            <person name="Hasami M.H."/>
            <person name="Devisetty U.K."/>
            <person name="Aguiy J.C."/>
        </authorList>
    </citation>
    <scope>NUCLEOTIDE SEQUENCE [LARGE SCALE GENOMIC DNA]</scope>
    <source>
        <strain evidence="2">JCA_2017</strain>
    </source>
</reference>
<protein>
    <recommendedName>
        <fullName evidence="1">Integrase zinc-binding domain-containing protein</fullName>
    </recommendedName>
</protein>
<accession>A0A371I672</accession>
<name>A0A371I672_MUCPR</name>
<feature type="non-terminal residue" evidence="2">
    <location>
        <position position="1"/>
    </location>
</feature>
<dbReference type="Pfam" id="PF17921">
    <property type="entry name" value="Integrase_H2C2"/>
    <property type="match status" value="1"/>
</dbReference>
<feature type="domain" description="Integrase zinc-binding" evidence="1">
    <location>
        <begin position="42"/>
        <end position="99"/>
    </location>
</feature>
<dbReference type="PANTHER" id="PTHR48475">
    <property type="entry name" value="RIBONUCLEASE H"/>
    <property type="match status" value="1"/>
</dbReference>
<dbReference type="Gene3D" id="1.10.340.70">
    <property type="match status" value="1"/>
</dbReference>
<dbReference type="PANTHER" id="PTHR48475:SF1">
    <property type="entry name" value="RNASE H TYPE-1 DOMAIN-CONTAINING PROTEIN"/>
    <property type="match status" value="1"/>
</dbReference>
<proteinExistence type="predicted"/>
<dbReference type="OrthoDB" id="692011at2759"/>
<evidence type="ECO:0000259" key="1">
    <source>
        <dbReference type="Pfam" id="PF17921"/>
    </source>
</evidence>
<sequence>MAHCQHLDRDEVDDKPWYHDIKEYLRKVLYKRSMDLTLFHCVDDQEAKEIIAEVHEGIFGTHTNGHALAQKILKVGYYWTKMELGCFQHVKRCLKCQVYADNIHVASSALHNLTSPWPFSM</sequence>
<gene>
    <name evidence="2" type="ORF">CR513_04908</name>
</gene>
<keyword evidence="3" id="KW-1185">Reference proteome</keyword>